<accession>A0A1I6JMY3</accession>
<organism evidence="1 2">
    <name type="scientific">Anaeromicropila populeti</name>
    <dbReference type="NCBI Taxonomy" id="37658"/>
    <lineage>
        <taxon>Bacteria</taxon>
        <taxon>Bacillati</taxon>
        <taxon>Bacillota</taxon>
        <taxon>Clostridia</taxon>
        <taxon>Lachnospirales</taxon>
        <taxon>Lachnospiraceae</taxon>
        <taxon>Anaeromicropila</taxon>
    </lineage>
</organism>
<proteinExistence type="predicted"/>
<dbReference type="AlphaFoldDB" id="A0A1I6JMY3"/>
<evidence type="ECO:0000313" key="2">
    <source>
        <dbReference type="Proteomes" id="UP000199659"/>
    </source>
</evidence>
<protein>
    <submittedName>
        <fullName evidence="1">Uncharacterized protein</fullName>
    </submittedName>
</protein>
<dbReference type="RefSeq" id="WP_177214644.1">
    <property type="nucleotide sequence ID" value="NZ_FOYZ01000006.1"/>
</dbReference>
<evidence type="ECO:0000313" key="1">
    <source>
        <dbReference type="EMBL" id="SFR80335.1"/>
    </source>
</evidence>
<name>A0A1I6JMY3_9FIRM</name>
<gene>
    <name evidence="1" type="ORF">SAMN05661086_01786</name>
</gene>
<sequence>MGEYSDYDELILNDELVIEDNTIYEMDLDCFECLRKERQRRMKDD</sequence>
<dbReference type="EMBL" id="FOYZ01000006">
    <property type="protein sequence ID" value="SFR80335.1"/>
    <property type="molecule type" value="Genomic_DNA"/>
</dbReference>
<reference evidence="1 2" key="1">
    <citation type="submission" date="2016-10" db="EMBL/GenBank/DDBJ databases">
        <authorList>
            <person name="de Groot N.N."/>
        </authorList>
    </citation>
    <scope>NUCLEOTIDE SEQUENCE [LARGE SCALE GENOMIC DNA]</scope>
    <source>
        <strain evidence="1 2">743A</strain>
    </source>
</reference>
<keyword evidence="2" id="KW-1185">Reference proteome</keyword>
<dbReference type="Proteomes" id="UP000199659">
    <property type="component" value="Unassembled WGS sequence"/>
</dbReference>